<evidence type="ECO:0000256" key="2">
    <source>
        <dbReference type="ARBA" id="ARBA00009864"/>
    </source>
</evidence>
<evidence type="ECO:0000313" key="9">
    <source>
        <dbReference type="Proteomes" id="UP001177023"/>
    </source>
</evidence>
<accession>A0AA36DHT4</accession>
<dbReference type="GO" id="GO:0003735">
    <property type="term" value="F:structural constituent of ribosome"/>
    <property type="evidence" value="ECO:0007669"/>
    <property type="project" value="InterPro"/>
</dbReference>
<dbReference type="InterPro" id="IPR059242">
    <property type="entry name" value="mS23_dom"/>
</dbReference>
<dbReference type="InterPro" id="IPR023611">
    <property type="entry name" value="mS23_dom_met"/>
</dbReference>
<evidence type="ECO:0000256" key="6">
    <source>
        <dbReference type="ARBA" id="ARBA00035137"/>
    </source>
</evidence>
<gene>
    <name evidence="8" type="ORF">MSPICULIGERA_LOCUS25844</name>
</gene>
<feature type="non-terminal residue" evidence="8">
    <location>
        <position position="135"/>
    </location>
</feature>
<name>A0AA36DHT4_9BILA</name>
<keyword evidence="4" id="KW-0496">Mitochondrion</keyword>
<dbReference type="EMBL" id="CATQJA010002710">
    <property type="protein sequence ID" value="CAJ0587891.1"/>
    <property type="molecule type" value="Genomic_DNA"/>
</dbReference>
<keyword evidence="3" id="KW-0689">Ribosomal protein</keyword>
<comment type="subcellular location">
    <subcellularLocation>
        <location evidence="1">Mitochondrion</location>
    </subcellularLocation>
</comment>
<evidence type="ECO:0000259" key="7">
    <source>
        <dbReference type="Pfam" id="PF10484"/>
    </source>
</evidence>
<dbReference type="GO" id="GO:0005739">
    <property type="term" value="C:mitochondrion"/>
    <property type="evidence" value="ECO:0007669"/>
    <property type="project" value="InterPro"/>
</dbReference>
<dbReference type="CDD" id="cd23701">
    <property type="entry name" value="At1g26750"/>
    <property type="match status" value="1"/>
</dbReference>
<dbReference type="PANTHER" id="PTHR15925:SF2">
    <property type="entry name" value="SMALL RIBOSOMAL SUBUNIT PROTEIN MS23"/>
    <property type="match status" value="1"/>
</dbReference>
<reference evidence="8" key="1">
    <citation type="submission" date="2023-06" db="EMBL/GenBank/DDBJ databases">
        <authorList>
            <person name="Delattre M."/>
        </authorList>
    </citation>
    <scope>NUCLEOTIDE SEQUENCE</scope>
    <source>
        <strain evidence="8">AF72</strain>
    </source>
</reference>
<dbReference type="GO" id="GO:0006412">
    <property type="term" value="P:translation"/>
    <property type="evidence" value="ECO:0007669"/>
    <property type="project" value="InterPro"/>
</dbReference>
<proteinExistence type="inferred from homology"/>
<sequence length="135" mass="15806">MTSYITRAERSGSIFFRVTGLIRSGQLSWNDRPLWYDVYTAFPPLKSPSWDAKHEKHDEPVRKLMYKEDLIRAKFYRTYRQTAGVVNVISEQDSVSQQFINEWQAQKKQNPDSNDDQLFDKTTDALEAQGIALRK</sequence>
<evidence type="ECO:0000313" key="8">
    <source>
        <dbReference type="EMBL" id="CAJ0587891.1"/>
    </source>
</evidence>
<keyword evidence="9" id="KW-1185">Reference proteome</keyword>
<dbReference type="PANTHER" id="PTHR15925">
    <property type="entry name" value="MITOCHONDRIAL RIBOSOMAL PROTEIN S23"/>
    <property type="match status" value="1"/>
</dbReference>
<evidence type="ECO:0000256" key="3">
    <source>
        <dbReference type="ARBA" id="ARBA00022980"/>
    </source>
</evidence>
<evidence type="ECO:0000256" key="1">
    <source>
        <dbReference type="ARBA" id="ARBA00004173"/>
    </source>
</evidence>
<keyword evidence="5" id="KW-0687">Ribonucleoprotein</keyword>
<comment type="caution">
    <text evidence="8">The sequence shown here is derived from an EMBL/GenBank/DDBJ whole genome shotgun (WGS) entry which is preliminary data.</text>
</comment>
<feature type="domain" description="Small ribosomal subunit protein mS23 conserved" evidence="7">
    <location>
        <begin position="6"/>
        <end position="130"/>
    </location>
</feature>
<comment type="similarity">
    <text evidence="2">Belongs to the mitochondrion-specific ribosomal protein mS23 family.</text>
</comment>
<protein>
    <recommendedName>
        <fullName evidence="6">Small ribosomal subunit protein mS23</fullName>
    </recommendedName>
</protein>
<dbReference type="Proteomes" id="UP001177023">
    <property type="component" value="Unassembled WGS sequence"/>
</dbReference>
<dbReference type="AlphaFoldDB" id="A0AA36DHT4"/>
<organism evidence="8 9">
    <name type="scientific">Mesorhabditis spiculigera</name>
    <dbReference type="NCBI Taxonomy" id="96644"/>
    <lineage>
        <taxon>Eukaryota</taxon>
        <taxon>Metazoa</taxon>
        <taxon>Ecdysozoa</taxon>
        <taxon>Nematoda</taxon>
        <taxon>Chromadorea</taxon>
        <taxon>Rhabditida</taxon>
        <taxon>Rhabditina</taxon>
        <taxon>Rhabditomorpha</taxon>
        <taxon>Rhabditoidea</taxon>
        <taxon>Rhabditidae</taxon>
        <taxon>Mesorhabditinae</taxon>
        <taxon>Mesorhabditis</taxon>
    </lineage>
</organism>
<dbReference type="Pfam" id="PF10484">
    <property type="entry name" value="MRP-S23"/>
    <property type="match status" value="1"/>
</dbReference>
<dbReference type="InterPro" id="IPR019520">
    <property type="entry name" value="Ribosomal_mS23_met"/>
</dbReference>
<evidence type="ECO:0000256" key="5">
    <source>
        <dbReference type="ARBA" id="ARBA00023274"/>
    </source>
</evidence>
<dbReference type="GO" id="GO:0005840">
    <property type="term" value="C:ribosome"/>
    <property type="evidence" value="ECO:0007669"/>
    <property type="project" value="InterPro"/>
</dbReference>
<evidence type="ECO:0000256" key="4">
    <source>
        <dbReference type="ARBA" id="ARBA00023128"/>
    </source>
</evidence>